<dbReference type="AlphaFoldDB" id="A0A5P8K952"/>
<proteinExistence type="predicted"/>
<evidence type="ECO:0000313" key="3">
    <source>
        <dbReference type="Proteomes" id="UP000327294"/>
    </source>
</evidence>
<gene>
    <name evidence="2" type="ORF">F9278_27790</name>
</gene>
<keyword evidence="3" id="KW-1185">Reference proteome</keyword>
<dbReference type="SUPFAM" id="SSF53756">
    <property type="entry name" value="UDP-Glycosyltransferase/glycogen phosphorylase"/>
    <property type="match status" value="1"/>
</dbReference>
<accession>A0A5P8K952</accession>
<dbReference type="EMBL" id="CP045096">
    <property type="protein sequence ID" value="QFQ99318.1"/>
    <property type="molecule type" value="Genomic_DNA"/>
</dbReference>
<dbReference type="KEGG" id="sphv:F9278_27790"/>
<organism evidence="2 3">
    <name type="scientific">Streptomyces phaeolivaceus</name>
    <dbReference type="NCBI Taxonomy" id="2653200"/>
    <lineage>
        <taxon>Bacteria</taxon>
        <taxon>Bacillati</taxon>
        <taxon>Actinomycetota</taxon>
        <taxon>Actinomycetes</taxon>
        <taxon>Kitasatosporales</taxon>
        <taxon>Streptomycetaceae</taxon>
        <taxon>Streptomyces</taxon>
    </lineage>
</organism>
<dbReference type="RefSeq" id="WP_152170741.1">
    <property type="nucleotide sequence ID" value="NZ_CP045096.1"/>
</dbReference>
<evidence type="ECO:0000256" key="1">
    <source>
        <dbReference type="SAM" id="MobiDB-lite"/>
    </source>
</evidence>
<protein>
    <recommendedName>
        <fullName evidence="4">Translation initiation factor 2</fullName>
    </recommendedName>
</protein>
<evidence type="ECO:0000313" key="2">
    <source>
        <dbReference type="EMBL" id="QFQ99318.1"/>
    </source>
</evidence>
<evidence type="ECO:0008006" key="4">
    <source>
        <dbReference type="Google" id="ProtNLM"/>
    </source>
</evidence>
<feature type="region of interest" description="Disordered" evidence="1">
    <location>
        <begin position="126"/>
        <end position="160"/>
    </location>
</feature>
<sequence length="602" mass="64955">MRGAGRLPLPIAAGSGRWVSVAAERTVLGVVHNITSATRLLDLLTVFEGDRRVQTVFTCTESSALDEGTIEFFTSRGMLHIPWEEATVRKFDLAIATSRGGDLHNLRTPLIGAPHGAGYSKLLKREAGSGKREAGSGKREAGSGKREAGSGKREAGSGKREAFGLSPEWLTHEGRVVPSAIILSHDEQRERLAVSCPEAVPVSVVAGDPCFDQLQVSAPFRENYRQALGIRPDQKLIVVSSTWGRGSILASDETDTDLLRRVLAELPADEYRVLAAVHCNAWYGHGAWQLQNWLAPLTEHGLLLPVPDTETWKAALLAADGILGDHGSLTMYGIALGIPVILGSFAESKVAPQSPMARLGKILPRFSAHRPFLPQIEEAAAVQRDSAELHQLRATVTSQPGESAVLLRRLFYQWLELPEPVTPARSRLVPVPSTVPVGYFSPVQRPVYVSVASEEGWATIRRYPAPLQRRTMERHLSGAHLVADIDDPDAGWPRSADVLILPLGRPRYVVGMVSWEDIAALYPGCALLALEEPEGGCLALPRDGVRLRARWDGRRPSWASAAIAASVIHDHAMSTVGSHGPSCVQVAIGASAETGLLVVDAL</sequence>
<dbReference type="Proteomes" id="UP000327294">
    <property type="component" value="Chromosome"/>
</dbReference>
<reference evidence="2 3" key="1">
    <citation type="submission" date="2019-10" db="EMBL/GenBank/DDBJ databases">
        <title>Streptomyces sp. strain GY16 isolated from leaves of Broussonetia papyrifera.</title>
        <authorList>
            <person name="Mo P."/>
        </authorList>
    </citation>
    <scope>NUCLEOTIDE SEQUENCE [LARGE SCALE GENOMIC DNA]</scope>
    <source>
        <strain evidence="2 3">GY16</strain>
    </source>
</reference>
<name>A0A5P8K952_9ACTN</name>